<dbReference type="OrthoDB" id="9812818at2"/>
<keyword evidence="3" id="KW-1185">Reference proteome</keyword>
<sequence>MTQIVTHSIFEGFAPSDFDVFTIPGLEPRMDALISSVRPKLNQLGERLAPALSVLCGEEMFAHVAKHARRTVNPPDDTWVAFAPNKRGYKAHPHFQIGLFSTHLFIQFAIIYESTSKSAFADEALGHLESIIAQIPAGYVWSGDHTVPGGTAHGSLGRDALAALLSRLRSVKASEILCGIHIDRSNPLLLDGEALIARAEETFETLLPLYRMARK</sequence>
<reference evidence="3" key="2">
    <citation type="submission" date="2015-03" db="EMBL/GenBank/DDBJ databases">
        <title>Genome sequence of Paenibacillus beijingensis strain DSM 24997T.</title>
        <authorList>
            <person name="Kwak Y."/>
            <person name="Shin J.-H."/>
        </authorList>
    </citation>
    <scope>NUCLEOTIDE SEQUENCE [LARGE SCALE GENOMIC DNA]</scope>
    <source>
        <strain evidence="3">DSM 24997</strain>
    </source>
</reference>
<dbReference type="Gene3D" id="3.30.930.20">
    <property type="entry name" value="Protein of unknown function DUF1054"/>
    <property type="match status" value="1"/>
</dbReference>
<dbReference type="InterPro" id="IPR053707">
    <property type="entry name" value="UPF0637_domain_sf"/>
</dbReference>
<dbReference type="PATRIC" id="fig|1126833.4.peg.4375"/>
<dbReference type="RefSeq" id="WP_045671840.1">
    <property type="nucleotide sequence ID" value="NZ_CP011058.1"/>
</dbReference>
<dbReference type="HOGENOM" id="CLU_096059_0_0_9"/>
<comment type="similarity">
    <text evidence="1">Belongs to the UPF0637 family.</text>
</comment>
<proteinExistence type="inferred from homology"/>
<dbReference type="HAMAP" id="MF_01851">
    <property type="entry name" value="UPF0637"/>
    <property type="match status" value="1"/>
</dbReference>
<dbReference type="Proteomes" id="UP000032633">
    <property type="component" value="Chromosome"/>
</dbReference>
<reference evidence="2 3" key="1">
    <citation type="journal article" date="2015" name="J. Biotechnol.">
        <title>Complete genome sequence of Paenibacillus beijingensis 7188(T) (=DSM 24997(T)), a novel rhizobacterium from jujube garden soil.</title>
        <authorList>
            <person name="Kwak Y."/>
            <person name="Shin J.H."/>
        </authorList>
    </citation>
    <scope>NUCLEOTIDE SEQUENCE [LARGE SCALE GENOMIC DNA]</scope>
    <source>
        <strain evidence="2 3">DSM 24997</strain>
    </source>
</reference>
<dbReference type="InterPro" id="IPR009403">
    <property type="entry name" value="UPF0637"/>
</dbReference>
<dbReference type="PIRSF" id="PIRSF021332">
    <property type="entry name" value="DUF1054"/>
    <property type="match status" value="1"/>
</dbReference>
<accession>A0A0D5NNA8</accession>
<dbReference type="Pfam" id="PF06335">
    <property type="entry name" value="DUF1054"/>
    <property type="match status" value="1"/>
</dbReference>
<evidence type="ECO:0000256" key="1">
    <source>
        <dbReference type="HAMAP-Rule" id="MF_01851"/>
    </source>
</evidence>
<protein>
    <recommendedName>
        <fullName evidence="1">UPF0637 protein VN24_19875</fullName>
    </recommendedName>
</protein>
<evidence type="ECO:0000313" key="3">
    <source>
        <dbReference type="Proteomes" id="UP000032633"/>
    </source>
</evidence>
<name>A0A0D5NNA8_9BACL</name>
<dbReference type="KEGG" id="pbj:VN24_19875"/>
<gene>
    <name evidence="2" type="ORF">VN24_19875</name>
</gene>
<dbReference type="STRING" id="1126833.VN24_19875"/>
<organism evidence="2 3">
    <name type="scientific">Paenibacillus beijingensis</name>
    <dbReference type="NCBI Taxonomy" id="1126833"/>
    <lineage>
        <taxon>Bacteria</taxon>
        <taxon>Bacillati</taxon>
        <taxon>Bacillota</taxon>
        <taxon>Bacilli</taxon>
        <taxon>Bacillales</taxon>
        <taxon>Paenibacillaceae</taxon>
        <taxon>Paenibacillus</taxon>
    </lineage>
</organism>
<dbReference type="EMBL" id="CP011058">
    <property type="protein sequence ID" value="AJY76413.1"/>
    <property type="molecule type" value="Genomic_DNA"/>
</dbReference>
<dbReference type="SUPFAM" id="SSF142913">
    <property type="entry name" value="YktB/PF0168-like"/>
    <property type="match status" value="1"/>
</dbReference>
<dbReference type="AlphaFoldDB" id="A0A0D5NNA8"/>
<evidence type="ECO:0000313" key="2">
    <source>
        <dbReference type="EMBL" id="AJY76413.1"/>
    </source>
</evidence>